<comment type="cofactor">
    <cofactor evidence="1">
        <name>Zn(2+)</name>
        <dbReference type="ChEBI" id="CHEBI:29105"/>
    </cofactor>
</comment>
<feature type="region of interest" description="Disordered" evidence="7">
    <location>
        <begin position="28"/>
        <end position="50"/>
    </location>
</feature>
<dbReference type="SUPFAM" id="SSF48452">
    <property type="entry name" value="TPR-like"/>
    <property type="match status" value="1"/>
</dbReference>
<dbReference type="GO" id="GO:0046872">
    <property type="term" value="F:metal ion binding"/>
    <property type="evidence" value="ECO:0007669"/>
    <property type="project" value="UniProtKB-KW"/>
</dbReference>
<dbReference type="InterPro" id="IPR001915">
    <property type="entry name" value="Peptidase_M48"/>
</dbReference>
<dbReference type="GO" id="GO:0016020">
    <property type="term" value="C:membrane"/>
    <property type="evidence" value="ECO:0007669"/>
    <property type="project" value="TreeGrafter"/>
</dbReference>
<keyword evidence="6" id="KW-0482">Metalloprotease</keyword>
<protein>
    <submittedName>
        <fullName evidence="10">Putative Zn dependent protease</fullName>
    </submittedName>
</protein>
<feature type="signal peptide" evidence="8">
    <location>
        <begin position="1"/>
        <end position="25"/>
    </location>
</feature>
<evidence type="ECO:0000256" key="3">
    <source>
        <dbReference type="ARBA" id="ARBA00022723"/>
    </source>
</evidence>
<dbReference type="Pfam" id="PF01435">
    <property type="entry name" value="Peptidase_M48"/>
    <property type="match status" value="1"/>
</dbReference>
<evidence type="ECO:0000259" key="9">
    <source>
        <dbReference type="Pfam" id="PF01435"/>
    </source>
</evidence>
<gene>
    <name evidence="10" type="ORF">BN948_04034</name>
</gene>
<evidence type="ECO:0000256" key="1">
    <source>
        <dbReference type="ARBA" id="ARBA00001947"/>
    </source>
</evidence>
<organism evidence="10 11">
    <name type="scientific">Hydrogenophaga intermedia</name>
    <dbReference type="NCBI Taxonomy" id="65786"/>
    <lineage>
        <taxon>Bacteria</taxon>
        <taxon>Pseudomonadati</taxon>
        <taxon>Pseudomonadota</taxon>
        <taxon>Betaproteobacteria</taxon>
        <taxon>Burkholderiales</taxon>
        <taxon>Comamonadaceae</taxon>
        <taxon>Hydrogenophaga</taxon>
    </lineage>
</organism>
<evidence type="ECO:0000256" key="5">
    <source>
        <dbReference type="ARBA" id="ARBA00022833"/>
    </source>
</evidence>
<evidence type="ECO:0000256" key="7">
    <source>
        <dbReference type="SAM" id="MobiDB-lite"/>
    </source>
</evidence>
<evidence type="ECO:0000256" key="2">
    <source>
        <dbReference type="ARBA" id="ARBA00022670"/>
    </source>
</evidence>
<accession>A0A1L1PWE5</accession>
<dbReference type="EMBL" id="CCAE010000047">
    <property type="protein sequence ID" value="CDN89595.1"/>
    <property type="molecule type" value="Genomic_DNA"/>
</dbReference>
<dbReference type="GO" id="GO:0051603">
    <property type="term" value="P:proteolysis involved in protein catabolic process"/>
    <property type="evidence" value="ECO:0007669"/>
    <property type="project" value="TreeGrafter"/>
</dbReference>
<reference evidence="11" key="2">
    <citation type="submission" date="2014-11" db="EMBL/GenBank/DDBJ databases">
        <title>Draft genome sequence of Hydrogenophaga intermedia S1.</title>
        <authorList>
            <person name="Gan H.M."/>
            <person name="Chew T.H."/>
            <person name="Stolz A."/>
        </authorList>
    </citation>
    <scope>NUCLEOTIDE SEQUENCE [LARGE SCALE GENOMIC DNA]</scope>
    <source>
        <strain evidence="11">S1</strain>
    </source>
</reference>
<dbReference type="PANTHER" id="PTHR22726">
    <property type="entry name" value="METALLOENDOPEPTIDASE OMA1"/>
    <property type="match status" value="1"/>
</dbReference>
<dbReference type="AlphaFoldDB" id="A0A1L1PWE5"/>
<keyword evidence="11" id="KW-1185">Reference proteome</keyword>
<keyword evidence="3" id="KW-0479">Metal-binding</keyword>
<proteinExistence type="predicted"/>
<dbReference type="GO" id="GO:0004222">
    <property type="term" value="F:metalloendopeptidase activity"/>
    <property type="evidence" value="ECO:0007669"/>
    <property type="project" value="InterPro"/>
</dbReference>
<keyword evidence="8" id="KW-0732">Signal</keyword>
<dbReference type="InterPro" id="IPR011990">
    <property type="entry name" value="TPR-like_helical_dom_sf"/>
</dbReference>
<evidence type="ECO:0000256" key="6">
    <source>
        <dbReference type="ARBA" id="ARBA00023049"/>
    </source>
</evidence>
<keyword evidence="5" id="KW-0862">Zinc</keyword>
<name>A0A1L1PWE5_HYDIT</name>
<sequence precursor="true">MAPARPRRTALPLMLALALCLPALAQQGGDPTDPANRTGTAPAPGGEAPAPIKAIGGFLGGLLGGDKNKPQIDELKPGAYTKSNEAIGEERDLAEMEVSRGVVPMEGFTTYANGVLDKLKAASGLTQIPGQVHVVASGELDAGATADGNVYLSVAYLRSLKNEDQLAALLAHELAHVLLKHHDSNVFTRTQKQLSSMLAVGMGTRNALDAIGGQRAASAALTPSQQKALGELEVMIKFSDLALHPAWSRRQESEADRLGMDLMVRAGYSYFAGLVPWLEMVAQWDDLRAQRLAEQQARKQETLNTLFASGQLDQGLKQTLDMGAGQIIGALSRTHEDGQQRLSDINAYFENAYKKEVPKVAPRVQPFEAVVNRPAVKGIADGYTKVFEARDLLVKGEPGPAAALLTPLVRSGPLAQHALPNTLMVDALKATGKRREAEAHLARAPRWTPTTWDVYETAAIFEKDRGKRDAARQIGKTAFDRFSRAPSAYPRLIALYRRSGLPEDAQRVLGECKLVQADMRERCDEAARGS</sequence>
<keyword evidence="4" id="KW-0378">Hydrolase</keyword>
<reference evidence="11" key="1">
    <citation type="submission" date="2014-02" db="EMBL/GenBank/DDBJ databases">
        <authorList>
            <person name="Gan H."/>
        </authorList>
    </citation>
    <scope>NUCLEOTIDE SEQUENCE [LARGE SCALE GENOMIC DNA]</scope>
    <source>
        <strain evidence="11">S1</strain>
    </source>
</reference>
<feature type="chain" id="PRO_5009681709" evidence="8">
    <location>
        <begin position="26"/>
        <end position="530"/>
    </location>
</feature>
<evidence type="ECO:0000256" key="8">
    <source>
        <dbReference type="SAM" id="SignalP"/>
    </source>
</evidence>
<keyword evidence="2 10" id="KW-0645">Protease</keyword>
<dbReference type="Gene3D" id="1.25.40.10">
    <property type="entry name" value="Tetratricopeptide repeat domain"/>
    <property type="match status" value="1"/>
</dbReference>
<evidence type="ECO:0000313" key="11">
    <source>
        <dbReference type="Proteomes" id="UP000028878"/>
    </source>
</evidence>
<evidence type="ECO:0000256" key="4">
    <source>
        <dbReference type="ARBA" id="ARBA00022801"/>
    </source>
</evidence>
<dbReference type="PANTHER" id="PTHR22726:SF1">
    <property type="entry name" value="METALLOENDOPEPTIDASE OMA1, MITOCHONDRIAL"/>
    <property type="match status" value="1"/>
</dbReference>
<feature type="domain" description="Peptidase M48" evidence="9">
    <location>
        <begin position="119"/>
        <end position="343"/>
    </location>
</feature>
<evidence type="ECO:0000313" key="10">
    <source>
        <dbReference type="EMBL" id="CDN89595.1"/>
    </source>
</evidence>
<dbReference type="Gene3D" id="3.30.2010.10">
    <property type="entry name" value="Metalloproteases ('zincins'), catalytic domain"/>
    <property type="match status" value="1"/>
</dbReference>
<feature type="compositionally biased region" description="Low complexity" evidence="7">
    <location>
        <begin position="38"/>
        <end position="50"/>
    </location>
</feature>
<dbReference type="InterPro" id="IPR051156">
    <property type="entry name" value="Mito/Outer_Membr_Metalloprot"/>
</dbReference>
<dbReference type="Proteomes" id="UP000028878">
    <property type="component" value="Unassembled WGS sequence"/>
</dbReference>